<comment type="caution">
    <text evidence="2">The sequence shown here is derived from an EMBL/GenBank/DDBJ whole genome shotgun (WGS) entry which is preliminary data.</text>
</comment>
<name>A0ABX3PBP3_9HYPH</name>
<sequence>MTAHALTNTIAAEDGAADPSPLAIGPWLAADPYGMTAAEKDAALSAVLRALTQHHRAACPDYARILDLLGTGETEMKHLADVPFLPVRLFKAFDLLSVPRDEVFKTMTSSGTSGQSVSRIYLDRETAALQGKVLARLMGDLLGPKRLPMLVIDSPAVLRDRNAFSARGAGILGFSLFGKDVTYALDDEMRLNLPAIEAFLARHAGERIFLFGFTFMIWQHFHRALEASGIRLPIDDGILLHGGGWKKLQDEAVDNAEFRAALGRSTGISRVVNYYGMVEQTGSIFLECEHGHLHAPIQAEVIIRDPLTFRCMEVGETGLIEVLSLLPRSYPGHALLTEDLGRIEGVDDCPCGRHGTYFSVAGRIAKAEVRGCSDTYEARS</sequence>
<protein>
    <submittedName>
        <fullName evidence="2">Acyl-protein synthetase</fullName>
    </submittedName>
</protein>
<evidence type="ECO:0000313" key="3">
    <source>
        <dbReference type="Proteomes" id="UP000192652"/>
    </source>
</evidence>
<keyword evidence="3" id="KW-1185">Reference proteome</keyword>
<dbReference type="InterPro" id="IPR042099">
    <property type="entry name" value="ANL_N_sf"/>
</dbReference>
<feature type="domain" description="Acyl-protein synthetase LuxE" evidence="1">
    <location>
        <begin position="28"/>
        <end position="375"/>
    </location>
</feature>
<organism evidence="2 3">
    <name type="scientific">Xaviernesmea rhizosphaerae</name>
    <dbReference type="NCBI Taxonomy" id="1672749"/>
    <lineage>
        <taxon>Bacteria</taxon>
        <taxon>Pseudomonadati</taxon>
        <taxon>Pseudomonadota</taxon>
        <taxon>Alphaproteobacteria</taxon>
        <taxon>Hyphomicrobiales</taxon>
        <taxon>Rhizobiaceae</taxon>
        <taxon>Rhizobium/Agrobacterium group</taxon>
        <taxon>Xaviernesmea</taxon>
    </lineage>
</organism>
<evidence type="ECO:0000259" key="1">
    <source>
        <dbReference type="Pfam" id="PF04443"/>
    </source>
</evidence>
<dbReference type="Proteomes" id="UP000192652">
    <property type="component" value="Unassembled WGS sequence"/>
</dbReference>
<dbReference type="EMBL" id="MSPX01000011">
    <property type="protein sequence ID" value="OQP85841.1"/>
    <property type="molecule type" value="Genomic_DNA"/>
</dbReference>
<evidence type="ECO:0000313" key="2">
    <source>
        <dbReference type="EMBL" id="OQP85841.1"/>
    </source>
</evidence>
<proteinExistence type="predicted"/>
<accession>A0ABX3PBP3</accession>
<dbReference type="Gene3D" id="3.40.50.12780">
    <property type="entry name" value="N-terminal domain of ligase-like"/>
    <property type="match status" value="1"/>
</dbReference>
<dbReference type="RefSeq" id="WP_081176599.1">
    <property type="nucleotide sequence ID" value="NZ_MSPX01000011.1"/>
</dbReference>
<reference evidence="2 3" key="1">
    <citation type="journal article" date="2017" name="Antonie Van Leeuwenhoek">
        <title>Rhizobium rhizosphaerae sp. nov., a novel species isolated from rice rhizosphere.</title>
        <authorList>
            <person name="Zhao J.J."/>
            <person name="Zhang J."/>
            <person name="Zhang R.J."/>
            <person name="Zhang C.W."/>
            <person name="Yin H.Q."/>
            <person name="Zhang X.X."/>
        </authorList>
    </citation>
    <scope>NUCLEOTIDE SEQUENCE [LARGE SCALE GENOMIC DNA]</scope>
    <source>
        <strain evidence="2 3">RD15</strain>
    </source>
</reference>
<dbReference type="InterPro" id="IPR007534">
    <property type="entry name" value="LuxE"/>
</dbReference>
<gene>
    <name evidence="2" type="ORF">BTR14_13755</name>
</gene>
<dbReference type="Pfam" id="PF04443">
    <property type="entry name" value="LuxE"/>
    <property type="match status" value="1"/>
</dbReference>